<sequence>MEVKQELPNATTTLILGISSLITCFCYGIPGLILSIIALIVSKNSKKLHLENPDMYTGYENLRIGRICAIVGLILSSIYALFILLYFIFLGSMFLLLPESQNIN</sequence>
<dbReference type="InterPro" id="IPR011655">
    <property type="entry name" value="MpPF26"/>
</dbReference>
<keyword evidence="1" id="KW-1133">Transmembrane helix</keyword>
<feature type="transmembrane region" description="Helical" evidence="1">
    <location>
        <begin position="67"/>
        <end position="97"/>
    </location>
</feature>
<evidence type="ECO:0000256" key="1">
    <source>
        <dbReference type="SAM" id="Phobius"/>
    </source>
</evidence>
<keyword evidence="3" id="KW-1185">Reference proteome</keyword>
<proteinExistence type="predicted"/>
<evidence type="ECO:0000313" key="2">
    <source>
        <dbReference type="EMBL" id="TPN82351.1"/>
    </source>
</evidence>
<name>A0A504J851_9FLAO</name>
<protein>
    <submittedName>
        <fullName evidence="2">DUF4190 domain-containing protein</fullName>
    </submittedName>
</protein>
<comment type="caution">
    <text evidence="2">The sequence shown here is derived from an EMBL/GenBank/DDBJ whole genome shotgun (WGS) entry which is preliminary data.</text>
</comment>
<dbReference type="OrthoDB" id="1099888at2"/>
<reference evidence="2 3" key="1">
    <citation type="submission" date="2019-06" db="EMBL/GenBank/DDBJ databases">
        <authorList>
            <person name="Meng X."/>
        </authorList>
    </citation>
    <scope>NUCLEOTIDE SEQUENCE [LARGE SCALE GENOMIC DNA]</scope>
    <source>
        <strain evidence="2 3">M625</strain>
    </source>
</reference>
<dbReference type="NCBIfam" id="NF040945">
    <property type="entry name" value="CCC_membrane"/>
    <property type="match status" value="1"/>
</dbReference>
<keyword evidence="1" id="KW-0812">Transmembrane</keyword>
<dbReference type="Proteomes" id="UP000315540">
    <property type="component" value="Unassembled WGS sequence"/>
</dbReference>
<dbReference type="Pfam" id="PF07666">
    <property type="entry name" value="MpPF26"/>
    <property type="match status" value="1"/>
</dbReference>
<dbReference type="RefSeq" id="WP_140597282.1">
    <property type="nucleotide sequence ID" value="NZ_VFWZ01000009.1"/>
</dbReference>
<dbReference type="AlphaFoldDB" id="A0A504J851"/>
<evidence type="ECO:0000313" key="3">
    <source>
        <dbReference type="Proteomes" id="UP000315540"/>
    </source>
</evidence>
<dbReference type="EMBL" id="VFWZ01000009">
    <property type="protein sequence ID" value="TPN82351.1"/>
    <property type="molecule type" value="Genomic_DNA"/>
</dbReference>
<feature type="transmembrane region" description="Helical" evidence="1">
    <location>
        <begin position="14"/>
        <end position="41"/>
    </location>
</feature>
<organism evidence="2 3">
    <name type="scientific">Aquimarina algicola</name>
    <dbReference type="NCBI Taxonomy" id="2589995"/>
    <lineage>
        <taxon>Bacteria</taxon>
        <taxon>Pseudomonadati</taxon>
        <taxon>Bacteroidota</taxon>
        <taxon>Flavobacteriia</taxon>
        <taxon>Flavobacteriales</taxon>
        <taxon>Flavobacteriaceae</taxon>
        <taxon>Aquimarina</taxon>
    </lineage>
</organism>
<accession>A0A504J851</accession>
<gene>
    <name evidence="2" type="ORF">FHK87_23295</name>
</gene>
<keyword evidence="1" id="KW-0472">Membrane</keyword>